<evidence type="ECO:0000259" key="3">
    <source>
        <dbReference type="Pfam" id="PF00501"/>
    </source>
</evidence>
<dbReference type="PANTHER" id="PTHR43201">
    <property type="entry name" value="ACYL-COA SYNTHETASE"/>
    <property type="match status" value="1"/>
</dbReference>
<dbReference type="PANTHER" id="PTHR43201:SF5">
    <property type="entry name" value="MEDIUM-CHAIN ACYL-COA LIGASE ACSF2, MITOCHONDRIAL"/>
    <property type="match status" value="1"/>
</dbReference>
<gene>
    <name evidence="5" type="ORF">ACFQ4O_01560</name>
</gene>
<dbReference type="PROSITE" id="PS00455">
    <property type="entry name" value="AMP_BINDING"/>
    <property type="match status" value="1"/>
</dbReference>
<dbReference type="Pfam" id="PF00501">
    <property type="entry name" value="AMP-binding"/>
    <property type="match status" value="1"/>
</dbReference>
<comment type="caution">
    <text evidence="5">The sequence shown here is derived from an EMBL/GenBank/DDBJ whole genome shotgun (WGS) entry which is preliminary data.</text>
</comment>
<feature type="domain" description="AMP-binding enzyme C-terminal" evidence="4">
    <location>
        <begin position="380"/>
        <end position="452"/>
    </location>
</feature>
<dbReference type="InterPro" id="IPR000873">
    <property type="entry name" value="AMP-dep_synth/lig_dom"/>
</dbReference>
<dbReference type="Proteomes" id="UP001597171">
    <property type="component" value="Unassembled WGS sequence"/>
</dbReference>
<protein>
    <submittedName>
        <fullName evidence="5">Class I adenylate-forming enzyme family protein</fullName>
    </submittedName>
</protein>
<comment type="similarity">
    <text evidence="1">Belongs to the ATP-dependent AMP-binding enzyme family.</text>
</comment>
<dbReference type="CDD" id="cd04433">
    <property type="entry name" value="AFD_class_I"/>
    <property type="match status" value="1"/>
</dbReference>
<dbReference type="SUPFAM" id="SSF56801">
    <property type="entry name" value="Acetyl-CoA synthetase-like"/>
    <property type="match status" value="1"/>
</dbReference>
<keyword evidence="6" id="KW-1185">Reference proteome</keyword>
<evidence type="ECO:0000313" key="5">
    <source>
        <dbReference type="EMBL" id="MFD1330681.1"/>
    </source>
</evidence>
<evidence type="ECO:0000256" key="1">
    <source>
        <dbReference type="ARBA" id="ARBA00006432"/>
    </source>
</evidence>
<dbReference type="Gene3D" id="3.40.50.12780">
    <property type="entry name" value="N-terminal domain of ligase-like"/>
    <property type="match status" value="1"/>
</dbReference>
<evidence type="ECO:0000256" key="2">
    <source>
        <dbReference type="ARBA" id="ARBA00022598"/>
    </source>
</evidence>
<dbReference type="Gene3D" id="3.30.300.30">
    <property type="match status" value="1"/>
</dbReference>
<proteinExistence type="inferred from homology"/>
<name>A0ABW3Z358_9HYPH</name>
<feature type="domain" description="AMP-dependent synthetase/ligase" evidence="3">
    <location>
        <begin position="41"/>
        <end position="327"/>
    </location>
</feature>
<evidence type="ECO:0000259" key="4">
    <source>
        <dbReference type="Pfam" id="PF13193"/>
    </source>
</evidence>
<dbReference type="InterPro" id="IPR042099">
    <property type="entry name" value="ANL_N_sf"/>
</dbReference>
<dbReference type="InterPro" id="IPR020845">
    <property type="entry name" value="AMP-binding_CS"/>
</dbReference>
<reference evidence="6" key="1">
    <citation type="journal article" date="2019" name="Int. J. Syst. Evol. Microbiol.">
        <title>The Global Catalogue of Microorganisms (GCM) 10K type strain sequencing project: providing services to taxonomists for standard genome sequencing and annotation.</title>
        <authorList>
            <consortium name="The Broad Institute Genomics Platform"/>
            <consortium name="The Broad Institute Genome Sequencing Center for Infectious Disease"/>
            <person name="Wu L."/>
            <person name="Ma J."/>
        </authorList>
    </citation>
    <scope>NUCLEOTIDE SEQUENCE [LARGE SCALE GENOMIC DNA]</scope>
    <source>
        <strain evidence="6">CCUG 61696</strain>
    </source>
</reference>
<evidence type="ECO:0000313" key="6">
    <source>
        <dbReference type="Proteomes" id="UP001597171"/>
    </source>
</evidence>
<dbReference type="EMBL" id="JBHTMX010000004">
    <property type="protein sequence ID" value="MFD1330681.1"/>
    <property type="molecule type" value="Genomic_DNA"/>
</dbReference>
<accession>A0ABW3Z358</accession>
<dbReference type="InterPro" id="IPR025110">
    <property type="entry name" value="AMP-bd_C"/>
</dbReference>
<dbReference type="Pfam" id="PF13193">
    <property type="entry name" value="AMP-binding_C"/>
    <property type="match status" value="1"/>
</dbReference>
<keyword evidence="2" id="KW-0436">Ligase</keyword>
<dbReference type="RefSeq" id="WP_378773864.1">
    <property type="nucleotide sequence ID" value="NZ_JBHTMX010000004.1"/>
</dbReference>
<sequence length="473" mass="50008">MTFPLADLISGAVAQGAFSVGDRDVRLDAAAFEALAGETEADLRRLKAAPGEAVAIRIRNAPADLAAYYAAWRLGLAVTPIHVSSPKPAVDRIVARVSARIVVTDGRARRVSRAEPRLHEPDTGLIIFTSGSTGTPKGVLLGQKEFAGKLRVLTQRLALTPADHSVMPLQLTFVFGIWVSLVSILSGARLTLVPRFSPAAMDEAVRDGATVATAVPTMFRTMLSDASAYPAPLRVWITGGEPLGAALGRRVAAASPQAAIVDMYGSTETGSCDFCFDSAETPDGFGTIGRATAGVTFRIARADGSSAPLGEEGELQIRTPFGMSGYLDSPDQTAAAFQDDYYRTGDLGRERRGGIVELTGRIKDVISRGANKVAPLELDHLFEGHPAVEAALSAGAPDERLGQAIHLFVRLKDGARVTSDELKAWAAERVERFKVPDHIHVVDAIPTGSTGKGDRTAIVRLLDAARTVDPAVA</sequence>
<organism evidence="5 6">
    <name type="scientific">Methylopila musalis</name>
    <dbReference type="NCBI Taxonomy" id="1134781"/>
    <lineage>
        <taxon>Bacteria</taxon>
        <taxon>Pseudomonadati</taxon>
        <taxon>Pseudomonadota</taxon>
        <taxon>Alphaproteobacteria</taxon>
        <taxon>Hyphomicrobiales</taxon>
        <taxon>Methylopilaceae</taxon>
        <taxon>Methylopila</taxon>
    </lineage>
</organism>
<dbReference type="InterPro" id="IPR045851">
    <property type="entry name" value="AMP-bd_C_sf"/>
</dbReference>